<dbReference type="Proteomes" id="UP000324222">
    <property type="component" value="Unassembled WGS sequence"/>
</dbReference>
<accession>A0A5B7K755</accession>
<name>A0A5B7K755_PORTR</name>
<reference evidence="1 2" key="1">
    <citation type="submission" date="2019-05" db="EMBL/GenBank/DDBJ databases">
        <title>Another draft genome of Portunus trituberculatus and its Hox gene families provides insights of decapod evolution.</title>
        <authorList>
            <person name="Jeong J.-H."/>
            <person name="Song I."/>
            <person name="Kim S."/>
            <person name="Choi T."/>
            <person name="Kim D."/>
            <person name="Ryu S."/>
            <person name="Kim W."/>
        </authorList>
    </citation>
    <scope>NUCLEOTIDE SEQUENCE [LARGE SCALE GENOMIC DNA]</scope>
    <source>
        <tissue evidence="1">Muscle</tissue>
    </source>
</reference>
<organism evidence="1 2">
    <name type="scientific">Portunus trituberculatus</name>
    <name type="common">Swimming crab</name>
    <name type="synonym">Neptunus trituberculatus</name>
    <dbReference type="NCBI Taxonomy" id="210409"/>
    <lineage>
        <taxon>Eukaryota</taxon>
        <taxon>Metazoa</taxon>
        <taxon>Ecdysozoa</taxon>
        <taxon>Arthropoda</taxon>
        <taxon>Crustacea</taxon>
        <taxon>Multicrustacea</taxon>
        <taxon>Malacostraca</taxon>
        <taxon>Eumalacostraca</taxon>
        <taxon>Eucarida</taxon>
        <taxon>Decapoda</taxon>
        <taxon>Pleocyemata</taxon>
        <taxon>Brachyura</taxon>
        <taxon>Eubrachyura</taxon>
        <taxon>Portunoidea</taxon>
        <taxon>Portunidae</taxon>
        <taxon>Portuninae</taxon>
        <taxon>Portunus</taxon>
    </lineage>
</organism>
<proteinExistence type="predicted"/>
<evidence type="ECO:0000313" key="1">
    <source>
        <dbReference type="EMBL" id="MPD06262.1"/>
    </source>
</evidence>
<comment type="caution">
    <text evidence="1">The sequence shown here is derived from an EMBL/GenBank/DDBJ whole genome shotgun (WGS) entry which is preliminary data.</text>
</comment>
<dbReference type="AlphaFoldDB" id="A0A5B7K755"/>
<evidence type="ECO:0000313" key="2">
    <source>
        <dbReference type="Proteomes" id="UP000324222"/>
    </source>
</evidence>
<protein>
    <submittedName>
        <fullName evidence="1">Uncharacterized protein</fullName>
    </submittedName>
</protein>
<keyword evidence="2" id="KW-1185">Reference proteome</keyword>
<sequence>MTFEVTPASFLPPTLRWLALFPTFHPMTLSRLFHRPAALTPCQGTVPPFTGPLKIIFTRSQSRE</sequence>
<dbReference type="EMBL" id="VSRR010150211">
    <property type="protein sequence ID" value="MPD06262.1"/>
    <property type="molecule type" value="Genomic_DNA"/>
</dbReference>
<gene>
    <name evidence="1" type="ORF">E2C01_102066</name>
</gene>